<dbReference type="EMBL" id="PCXV01000012">
    <property type="protein sequence ID" value="PIR44269.1"/>
    <property type="molecule type" value="Genomic_DNA"/>
</dbReference>
<sequence>MKKWLLIDINGKKSCNQKISSQINLNYHKVIRIPIKKIATILLVLLVVATFVFRLVVAPTSGDAQAAQGSIEERKALEAQLTQLEKQIDDYDNKVQEYKKQGNTLKSEIKKYTDKIAKLNLQIKAITLTIQKLSKEINLTSEQITVTQGKIIDKKKIIGGILQSMYQNSNQDTITIFLTNYKISDFFNEMSRLTSVQDKLRSNVEELTGLNIKLFDQKENLALQKEDTMSLIQYQQGQKISIQQTKKEKDNLLKITKGKESEYKKILIDTQKTAVQIRSRLFELVGGGALKFEEAYQLAKFAEAKTGVRAALILAVLDRESALGKNVGKCRYDVNPYYSARASNKTAMNPTRDIPIFLEIVKELNMNPDTTLVSCPIPSDGSYGGAMGPAQFIPSTWIRFKDEIASITSNSPASPWNNMDAFIATALYLKGAGAAGGSIYAEKVAAAKYYAGSRWSSYLSSYGSRVVERAQQFQQDINTLNA</sequence>
<feature type="domain" description="Transglycosylase SLT" evidence="3">
    <location>
        <begin position="287"/>
        <end position="448"/>
    </location>
</feature>
<feature type="transmembrane region" description="Helical" evidence="2">
    <location>
        <begin position="38"/>
        <end position="57"/>
    </location>
</feature>
<keyword evidence="2" id="KW-0472">Membrane</keyword>
<dbReference type="GO" id="GO:0009253">
    <property type="term" value="P:peptidoglycan catabolic process"/>
    <property type="evidence" value="ECO:0007669"/>
    <property type="project" value="TreeGrafter"/>
</dbReference>
<proteinExistence type="predicted"/>
<evidence type="ECO:0000256" key="2">
    <source>
        <dbReference type="SAM" id="Phobius"/>
    </source>
</evidence>
<organism evidence="4 5">
    <name type="scientific">Candidatus Wolfebacteria bacterium CG10_big_fil_rev_8_21_14_0_10_31_9</name>
    <dbReference type="NCBI Taxonomy" id="1975070"/>
    <lineage>
        <taxon>Bacteria</taxon>
        <taxon>Candidatus Wolfeibacteriota</taxon>
    </lineage>
</organism>
<dbReference type="Proteomes" id="UP000231602">
    <property type="component" value="Unassembled WGS sequence"/>
</dbReference>
<accession>A0A2H0RCK2</accession>
<name>A0A2H0RCK2_9BACT</name>
<comment type="caution">
    <text evidence="4">The sequence shown here is derived from an EMBL/GenBank/DDBJ whole genome shotgun (WGS) entry which is preliminary data.</text>
</comment>
<dbReference type="GO" id="GO:0008933">
    <property type="term" value="F:peptidoglycan lytic transglycosylase activity"/>
    <property type="evidence" value="ECO:0007669"/>
    <property type="project" value="TreeGrafter"/>
</dbReference>
<evidence type="ECO:0000313" key="4">
    <source>
        <dbReference type="EMBL" id="PIR44269.1"/>
    </source>
</evidence>
<feature type="coiled-coil region" evidence="1">
    <location>
        <begin position="67"/>
        <end position="136"/>
    </location>
</feature>
<dbReference type="Gene3D" id="1.10.8.350">
    <property type="entry name" value="Bacterial muramidase"/>
    <property type="match status" value="1"/>
</dbReference>
<dbReference type="Gene3D" id="6.10.250.3150">
    <property type="match status" value="1"/>
</dbReference>
<evidence type="ECO:0000313" key="5">
    <source>
        <dbReference type="Proteomes" id="UP000231602"/>
    </source>
</evidence>
<keyword evidence="2" id="KW-0812">Transmembrane</keyword>
<dbReference type="AlphaFoldDB" id="A0A2H0RCK2"/>
<keyword evidence="2" id="KW-1133">Transmembrane helix</keyword>
<dbReference type="PANTHER" id="PTHR30163">
    <property type="entry name" value="MEMBRANE-BOUND LYTIC MUREIN TRANSGLYCOSYLASE B"/>
    <property type="match status" value="1"/>
</dbReference>
<gene>
    <name evidence="4" type="ORF">COV23_00700</name>
</gene>
<dbReference type="InterPro" id="IPR023346">
    <property type="entry name" value="Lysozyme-like_dom_sf"/>
</dbReference>
<dbReference type="PANTHER" id="PTHR30163:SF8">
    <property type="entry name" value="LYTIC MUREIN TRANSGLYCOSYLASE"/>
    <property type="match status" value="1"/>
</dbReference>
<reference evidence="4 5" key="1">
    <citation type="submission" date="2017-09" db="EMBL/GenBank/DDBJ databases">
        <title>Depth-based differentiation of microbial function through sediment-hosted aquifers and enrichment of novel symbionts in the deep terrestrial subsurface.</title>
        <authorList>
            <person name="Probst A.J."/>
            <person name="Ladd B."/>
            <person name="Jarett J.K."/>
            <person name="Geller-Mcgrath D.E."/>
            <person name="Sieber C.M."/>
            <person name="Emerson J.B."/>
            <person name="Anantharaman K."/>
            <person name="Thomas B.C."/>
            <person name="Malmstrom R."/>
            <person name="Stieglmeier M."/>
            <person name="Klingl A."/>
            <person name="Woyke T."/>
            <person name="Ryan C.M."/>
            <person name="Banfield J.F."/>
        </authorList>
    </citation>
    <scope>NUCLEOTIDE SEQUENCE [LARGE SCALE GENOMIC DNA]</scope>
    <source>
        <strain evidence="4">CG10_big_fil_rev_8_21_14_0_10_31_9</strain>
    </source>
</reference>
<evidence type="ECO:0000256" key="1">
    <source>
        <dbReference type="SAM" id="Coils"/>
    </source>
</evidence>
<protein>
    <recommendedName>
        <fullName evidence="3">Transglycosylase SLT domain-containing protein</fullName>
    </recommendedName>
</protein>
<dbReference type="SUPFAM" id="SSF53955">
    <property type="entry name" value="Lysozyme-like"/>
    <property type="match status" value="1"/>
</dbReference>
<dbReference type="InterPro" id="IPR031304">
    <property type="entry name" value="SLT_2"/>
</dbReference>
<dbReference type="InterPro" id="IPR043426">
    <property type="entry name" value="MltB-like"/>
</dbReference>
<evidence type="ECO:0000259" key="3">
    <source>
        <dbReference type="Pfam" id="PF13406"/>
    </source>
</evidence>
<keyword evidence="1" id="KW-0175">Coiled coil</keyword>
<dbReference type="Pfam" id="PF13406">
    <property type="entry name" value="SLT_2"/>
    <property type="match status" value="1"/>
</dbReference>